<gene>
    <name evidence="2" type="ORF">ACFQV2_20515</name>
</gene>
<keyword evidence="1" id="KW-1133">Transmembrane helix</keyword>
<accession>A0ABW2TRJ1</accession>
<evidence type="ECO:0000313" key="2">
    <source>
        <dbReference type="EMBL" id="MFC7615527.1"/>
    </source>
</evidence>
<keyword evidence="1" id="KW-0812">Transmembrane</keyword>
<protein>
    <submittedName>
        <fullName evidence="2">Uncharacterized protein</fullName>
    </submittedName>
</protein>
<dbReference type="EMBL" id="JBHTEY010000004">
    <property type="protein sequence ID" value="MFC7615527.1"/>
    <property type="molecule type" value="Genomic_DNA"/>
</dbReference>
<feature type="transmembrane region" description="Helical" evidence="1">
    <location>
        <begin position="45"/>
        <end position="64"/>
    </location>
</feature>
<comment type="caution">
    <text evidence="2">The sequence shown here is derived from an EMBL/GenBank/DDBJ whole genome shotgun (WGS) entry which is preliminary data.</text>
</comment>
<feature type="transmembrane region" description="Helical" evidence="1">
    <location>
        <begin position="6"/>
        <end position="24"/>
    </location>
</feature>
<organism evidence="2 3">
    <name type="scientific">Actinokineospora soli</name>
    <dbReference type="NCBI Taxonomy" id="1048753"/>
    <lineage>
        <taxon>Bacteria</taxon>
        <taxon>Bacillati</taxon>
        <taxon>Actinomycetota</taxon>
        <taxon>Actinomycetes</taxon>
        <taxon>Pseudonocardiales</taxon>
        <taxon>Pseudonocardiaceae</taxon>
        <taxon>Actinokineospora</taxon>
    </lineage>
</organism>
<proteinExistence type="predicted"/>
<evidence type="ECO:0000313" key="3">
    <source>
        <dbReference type="Proteomes" id="UP001596512"/>
    </source>
</evidence>
<sequence length="227" mass="24066">MSTVVAIALMVTGLAIIGSLPAPLRSPLDIVERWRGTRTDVHSAGRLLACAGAVVLTAVWVVAVKSGHHVVAWTASVVVATLAVSAALAAHGGRSLRRWRQNRQGGWDLERVTNSAATTAGWGVVYGTVIAVLAGVLFVIMPGATAGGGIVDQWMSAPWWSRGFLITTAVMAAILLLVTPWFVPWRARVAITRRLVDRATRTTYISAGTHRSACSRSWRSTACSTAS</sequence>
<name>A0ABW2TRJ1_9PSEU</name>
<dbReference type="Proteomes" id="UP001596512">
    <property type="component" value="Unassembled WGS sequence"/>
</dbReference>
<feature type="transmembrane region" description="Helical" evidence="1">
    <location>
        <begin position="164"/>
        <end position="183"/>
    </location>
</feature>
<feature type="transmembrane region" description="Helical" evidence="1">
    <location>
        <begin position="70"/>
        <end position="90"/>
    </location>
</feature>
<keyword evidence="1" id="KW-0472">Membrane</keyword>
<evidence type="ECO:0000256" key="1">
    <source>
        <dbReference type="SAM" id="Phobius"/>
    </source>
</evidence>
<feature type="transmembrane region" description="Helical" evidence="1">
    <location>
        <begin position="124"/>
        <end position="144"/>
    </location>
</feature>
<reference evidence="3" key="1">
    <citation type="journal article" date="2019" name="Int. J. Syst. Evol. Microbiol.">
        <title>The Global Catalogue of Microorganisms (GCM) 10K type strain sequencing project: providing services to taxonomists for standard genome sequencing and annotation.</title>
        <authorList>
            <consortium name="The Broad Institute Genomics Platform"/>
            <consortium name="The Broad Institute Genome Sequencing Center for Infectious Disease"/>
            <person name="Wu L."/>
            <person name="Ma J."/>
        </authorList>
    </citation>
    <scope>NUCLEOTIDE SEQUENCE [LARGE SCALE GENOMIC DNA]</scope>
    <source>
        <strain evidence="3">JCM 17695</strain>
    </source>
</reference>
<keyword evidence="3" id="KW-1185">Reference proteome</keyword>